<keyword evidence="1" id="KW-1133">Transmembrane helix</keyword>
<evidence type="ECO:0000313" key="2">
    <source>
        <dbReference type="EMBL" id="PIC35343.1"/>
    </source>
</evidence>
<evidence type="ECO:0000313" key="3">
    <source>
        <dbReference type="Proteomes" id="UP000230233"/>
    </source>
</evidence>
<organism evidence="2 3">
    <name type="scientific">Caenorhabditis nigoni</name>
    <dbReference type="NCBI Taxonomy" id="1611254"/>
    <lineage>
        <taxon>Eukaryota</taxon>
        <taxon>Metazoa</taxon>
        <taxon>Ecdysozoa</taxon>
        <taxon>Nematoda</taxon>
        <taxon>Chromadorea</taxon>
        <taxon>Rhabditida</taxon>
        <taxon>Rhabditina</taxon>
        <taxon>Rhabditomorpha</taxon>
        <taxon>Rhabditoidea</taxon>
        <taxon>Rhabditidae</taxon>
        <taxon>Peloderinae</taxon>
        <taxon>Caenorhabditis</taxon>
    </lineage>
</organism>
<gene>
    <name evidence="2" type="primary">Cnig_chr_IV.g14730</name>
    <name evidence="2" type="ORF">B9Z55_014730</name>
</gene>
<dbReference type="AlphaFoldDB" id="A0A2G5U795"/>
<feature type="transmembrane region" description="Helical" evidence="1">
    <location>
        <begin position="96"/>
        <end position="119"/>
    </location>
</feature>
<keyword evidence="1" id="KW-0472">Membrane</keyword>
<sequence>MSDYSNKTFEDFGYEGNNTTLEDSMAMLEYLFANVSSDDVHNSTNNTINLNEKYIHNSTFMTAAYIVLITFIFYVPRIIYYRLSRLSKDRQLPGYFLLWYLSLIPCIAGCIHFSCYQVFVSGNPEIHPDTFEDQVYNYYLLKSAAFSINRLVAPIVAILCIQQIATHTQWNFTIFQET</sequence>
<keyword evidence="1" id="KW-0812">Transmembrane</keyword>
<feature type="transmembrane region" description="Helical" evidence="1">
    <location>
        <begin position="54"/>
        <end position="75"/>
    </location>
</feature>
<reference evidence="3" key="1">
    <citation type="submission" date="2017-10" db="EMBL/GenBank/DDBJ databases">
        <title>Rapid genome shrinkage in a self-fertile nematode reveals novel sperm competition proteins.</title>
        <authorList>
            <person name="Yin D."/>
            <person name="Schwarz E.M."/>
            <person name="Thomas C.G."/>
            <person name="Felde R.L."/>
            <person name="Korf I.F."/>
            <person name="Cutter A.D."/>
            <person name="Schartner C.M."/>
            <person name="Ralston E.J."/>
            <person name="Meyer B.J."/>
            <person name="Haag E.S."/>
        </authorList>
    </citation>
    <scope>NUCLEOTIDE SEQUENCE [LARGE SCALE GENOMIC DNA]</scope>
    <source>
        <strain evidence="3">JU1422</strain>
    </source>
</reference>
<name>A0A2G5U795_9PELO</name>
<keyword evidence="3" id="KW-1185">Reference proteome</keyword>
<dbReference type="Proteomes" id="UP000230233">
    <property type="component" value="Chromosome IV"/>
</dbReference>
<protein>
    <submittedName>
        <fullName evidence="2">Uncharacterized protein</fullName>
    </submittedName>
</protein>
<evidence type="ECO:0000256" key="1">
    <source>
        <dbReference type="SAM" id="Phobius"/>
    </source>
</evidence>
<proteinExistence type="predicted"/>
<accession>A0A2G5U795</accession>
<comment type="caution">
    <text evidence="2">The sequence shown here is derived from an EMBL/GenBank/DDBJ whole genome shotgun (WGS) entry which is preliminary data.</text>
</comment>
<dbReference type="EMBL" id="PDUG01000004">
    <property type="protein sequence ID" value="PIC35343.1"/>
    <property type="molecule type" value="Genomic_DNA"/>
</dbReference>
<feature type="transmembrane region" description="Helical" evidence="1">
    <location>
        <begin position="139"/>
        <end position="161"/>
    </location>
</feature>
<dbReference type="OrthoDB" id="5870595at2759"/>